<reference evidence="2" key="2">
    <citation type="submission" date="2015-07" db="EMBL/GenBank/DDBJ databases">
        <title>Contrasting host-pathogen interactions and genome evolution in two generalist and specialist microsporidian pathogens of mosquitoes.</title>
        <authorList>
            <consortium name="The Broad Institute Genomics Platform"/>
            <consortium name="The Broad Institute Genome Sequencing Center for Infectious Disease"/>
            <person name="Cuomo C.A."/>
            <person name="Sanscrainte N.D."/>
            <person name="Goldberg J.M."/>
            <person name="Heiman D."/>
            <person name="Young S."/>
            <person name="Zeng Q."/>
            <person name="Becnel J.J."/>
            <person name="Birren B.W."/>
        </authorList>
    </citation>
    <scope>NUCLEOTIDE SEQUENCE [LARGE SCALE GENOMIC DNA]</scope>
    <source>
        <strain evidence="2">USNM 41457</strain>
    </source>
</reference>
<dbReference type="VEuPathDB" id="MicrosporidiaDB:EDEG_01804"/>
<dbReference type="EMBL" id="AFBI03000028">
    <property type="protein sequence ID" value="EJW03904.1"/>
    <property type="molecule type" value="Genomic_DNA"/>
</dbReference>
<comment type="caution">
    <text evidence="1">The sequence shown here is derived from an EMBL/GenBank/DDBJ whole genome shotgun (WGS) entry which is preliminary data.</text>
</comment>
<reference evidence="1 2" key="1">
    <citation type="submission" date="2011-08" db="EMBL/GenBank/DDBJ databases">
        <authorList>
            <person name="Liu Z.J."/>
            <person name="Shi F.L."/>
            <person name="Lu J.Q."/>
            <person name="Li M."/>
            <person name="Wang Z.L."/>
        </authorList>
    </citation>
    <scope>NUCLEOTIDE SEQUENCE [LARGE SCALE GENOMIC DNA]</scope>
    <source>
        <strain evidence="1 2">USNM 41457</strain>
    </source>
</reference>
<evidence type="ECO:0000313" key="2">
    <source>
        <dbReference type="Proteomes" id="UP000003163"/>
    </source>
</evidence>
<name>J9D8R6_EDHAE</name>
<evidence type="ECO:0000313" key="1">
    <source>
        <dbReference type="EMBL" id="EJW03904.1"/>
    </source>
</evidence>
<proteinExistence type="predicted"/>
<dbReference type="AlphaFoldDB" id="J9D8R6"/>
<dbReference type="InParanoid" id="J9D8R6"/>
<accession>J9D8R6</accession>
<protein>
    <submittedName>
        <fullName evidence="1">Uncharacterized protein</fullName>
    </submittedName>
</protein>
<dbReference type="HOGENOM" id="CLU_2263682_0_0_1"/>
<dbReference type="Proteomes" id="UP000003163">
    <property type="component" value="Unassembled WGS sequence"/>
</dbReference>
<organism evidence="1 2">
    <name type="scientific">Edhazardia aedis (strain USNM 41457)</name>
    <name type="common">Microsporidian parasite</name>
    <dbReference type="NCBI Taxonomy" id="1003232"/>
    <lineage>
        <taxon>Eukaryota</taxon>
        <taxon>Fungi</taxon>
        <taxon>Fungi incertae sedis</taxon>
        <taxon>Microsporidia</taxon>
        <taxon>Edhazardia</taxon>
    </lineage>
</organism>
<sequence>MFFFLFRHPSKTWCLNIRLLQVHTRNYYRARRSAYRIKIVAILVDVQPKLFNNKALIINYIFLFIYEIEHEKLFNRQKPTSFIQKHTQYHLSYILKVIKNFFL</sequence>
<keyword evidence="2" id="KW-1185">Reference proteome</keyword>
<gene>
    <name evidence="1" type="ORF">EDEG_01804</name>
</gene>